<dbReference type="Gene3D" id="1.10.150.240">
    <property type="entry name" value="Putative phosphatase, domain 2"/>
    <property type="match status" value="1"/>
</dbReference>
<name>A0A9P8CE06_9HELO</name>
<gene>
    <name evidence="1" type="ORF">BJ878DRAFT_424273</name>
</gene>
<dbReference type="InterPro" id="IPR023198">
    <property type="entry name" value="PGP-like_dom2"/>
</dbReference>
<evidence type="ECO:0000313" key="1">
    <source>
        <dbReference type="EMBL" id="KAG9243165.1"/>
    </source>
</evidence>
<accession>A0A9P8CE06</accession>
<dbReference type="GO" id="GO:0016787">
    <property type="term" value="F:hydrolase activity"/>
    <property type="evidence" value="ECO:0007669"/>
    <property type="project" value="UniProtKB-KW"/>
</dbReference>
<dbReference type="InterPro" id="IPR052898">
    <property type="entry name" value="ACAD10-like"/>
</dbReference>
<dbReference type="SUPFAM" id="SSF56784">
    <property type="entry name" value="HAD-like"/>
    <property type="match status" value="1"/>
</dbReference>
<dbReference type="InterPro" id="IPR036412">
    <property type="entry name" value="HAD-like_sf"/>
</dbReference>
<dbReference type="PANTHER" id="PTHR47829:SF1">
    <property type="entry name" value="HAD FAMILY PHOSPHATASE"/>
    <property type="match status" value="1"/>
</dbReference>
<dbReference type="AlphaFoldDB" id="A0A9P8CE06"/>
<proteinExistence type="predicted"/>
<dbReference type="Proteomes" id="UP000887226">
    <property type="component" value="Unassembled WGS sequence"/>
</dbReference>
<keyword evidence="2" id="KW-1185">Reference proteome</keyword>
<dbReference type="Gene3D" id="3.40.50.1000">
    <property type="entry name" value="HAD superfamily/HAD-like"/>
    <property type="match status" value="1"/>
</dbReference>
<organism evidence="1 2">
    <name type="scientific">Calycina marina</name>
    <dbReference type="NCBI Taxonomy" id="1763456"/>
    <lineage>
        <taxon>Eukaryota</taxon>
        <taxon>Fungi</taxon>
        <taxon>Dikarya</taxon>
        <taxon>Ascomycota</taxon>
        <taxon>Pezizomycotina</taxon>
        <taxon>Leotiomycetes</taxon>
        <taxon>Helotiales</taxon>
        <taxon>Pezizellaceae</taxon>
        <taxon>Calycina</taxon>
    </lineage>
</organism>
<protein>
    <submittedName>
        <fullName evidence="1">Epoxide hydrolase-like protein</fullName>
    </submittedName>
</protein>
<feature type="non-terminal residue" evidence="1">
    <location>
        <position position="1"/>
    </location>
</feature>
<dbReference type="EMBL" id="MU254000">
    <property type="protein sequence ID" value="KAG9243165.1"/>
    <property type="molecule type" value="Genomic_DNA"/>
</dbReference>
<comment type="caution">
    <text evidence="1">The sequence shown here is derived from an EMBL/GenBank/DDBJ whole genome shotgun (WGS) entry which is preliminary data.</text>
</comment>
<reference evidence="1" key="1">
    <citation type="journal article" date="2021" name="IMA Fungus">
        <title>Genomic characterization of three marine fungi, including Emericellopsis atlantica sp. nov. with signatures of a generalist lifestyle and marine biomass degradation.</title>
        <authorList>
            <person name="Hagestad O.C."/>
            <person name="Hou L."/>
            <person name="Andersen J.H."/>
            <person name="Hansen E.H."/>
            <person name="Altermark B."/>
            <person name="Li C."/>
            <person name="Kuhnert E."/>
            <person name="Cox R.J."/>
            <person name="Crous P.W."/>
            <person name="Spatafora J.W."/>
            <person name="Lail K."/>
            <person name="Amirebrahimi M."/>
            <person name="Lipzen A."/>
            <person name="Pangilinan J."/>
            <person name="Andreopoulos W."/>
            <person name="Hayes R.D."/>
            <person name="Ng V."/>
            <person name="Grigoriev I.V."/>
            <person name="Jackson S.A."/>
            <person name="Sutton T.D.S."/>
            <person name="Dobson A.D.W."/>
            <person name="Rama T."/>
        </authorList>
    </citation>
    <scope>NUCLEOTIDE SEQUENCE</scope>
    <source>
        <strain evidence="1">TRa3180A</strain>
    </source>
</reference>
<keyword evidence="1" id="KW-0378">Hydrolase</keyword>
<dbReference type="InterPro" id="IPR023214">
    <property type="entry name" value="HAD_sf"/>
</dbReference>
<dbReference type="OrthoDB" id="1694274at2759"/>
<evidence type="ECO:0000313" key="2">
    <source>
        <dbReference type="Proteomes" id="UP000887226"/>
    </source>
</evidence>
<sequence>FQGILDYELSHGIPPGWVNNCISKTKPFGYWHRLERGEMLMDETWFRGFSSDLQSKELWEVFYATARVRDSTLPSKTPAVPNIDGEELFWMMMDISRASDPWVFPALQKLKASRKYILAALSNTMIYPPGHPYTTAHSEVREIFDLFISSAHVGMRKPDPPIYNYAIRALNEYSLSHGGSSIAASDILFLDDIGENLKTARNVGFNTIKVNLGRAFDAVDQLEDITGLKLAGNHPRVPIVSQAMKEAAKL</sequence>
<dbReference type="PANTHER" id="PTHR47829">
    <property type="entry name" value="HYDROLASE, PUTATIVE (AFU_ORTHOLOGUE AFUA_1G12880)-RELATED"/>
    <property type="match status" value="1"/>
</dbReference>